<proteinExistence type="predicted"/>
<dbReference type="AlphaFoldDB" id="A0A4C1SKF7"/>
<reference evidence="1 2" key="1">
    <citation type="journal article" date="2019" name="Commun. Biol.">
        <title>The bagworm genome reveals a unique fibroin gene that provides high tensile strength.</title>
        <authorList>
            <person name="Kono N."/>
            <person name="Nakamura H."/>
            <person name="Ohtoshi R."/>
            <person name="Tomita M."/>
            <person name="Numata K."/>
            <person name="Arakawa K."/>
        </authorList>
    </citation>
    <scope>NUCLEOTIDE SEQUENCE [LARGE SCALE GENOMIC DNA]</scope>
</reference>
<dbReference type="EMBL" id="BGZK01003551">
    <property type="protein sequence ID" value="GBP02474.1"/>
    <property type="molecule type" value="Genomic_DNA"/>
</dbReference>
<organism evidence="1 2">
    <name type="scientific">Eumeta variegata</name>
    <name type="common">Bagworm moth</name>
    <name type="synonym">Eumeta japonica</name>
    <dbReference type="NCBI Taxonomy" id="151549"/>
    <lineage>
        <taxon>Eukaryota</taxon>
        <taxon>Metazoa</taxon>
        <taxon>Ecdysozoa</taxon>
        <taxon>Arthropoda</taxon>
        <taxon>Hexapoda</taxon>
        <taxon>Insecta</taxon>
        <taxon>Pterygota</taxon>
        <taxon>Neoptera</taxon>
        <taxon>Endopterygota</taxon>
        <taxon>Lepidoptera</taxon>
        <taxon>Glossata</taxon>
        <taxon>Ditrysia</taxon>
        <taxon>Tineoidea</taxon>
        <taxon>Psychidae</taxon>
        <taxon>Oiketicinae</taxon>
        <taxon>Eumeta</taxon>
    </lineage>
</organism>
<keyword evidence="2" id="KW-1185">Reference proteome</keyword>
<dbReference type="Proteomes" id="UP000299102">
    <property type="component" value="Unassembled WGS sequence"/>
</dbReference>
<accession>A0A4C1SKF7</accession>
<evidence type="ECO:0000313" key="1">
    <source>
        <dbReference type="EMBL" id="GBP02474.1"/>
    </source>
</evidence>
<sequence length="95" mass="11318">MVLMKRFCVICTKYTFKIPKIERLMATFSTLNSCDTLPAAWMQHEFKLHYFPAILTLFLKISGDLSEEQGERFHQDIRTVEERYQGYWNVNIYDG</sequence>
<name>A0A4C1SKF7_EUMVA</name>
<protein>
    <submittedName>
        <fullName evidence="1">Uncharacterized protein</fullName>
    </submittedName>
</protein>
<evidence type="ECO:0000313" key="2">
    <source>
        <dbReference type="Proteomes" id="UP000299102"/>
    </source>
</evidence>
<gene>
    <name evidence="1" type="ORF">EVAR_95044_1</name>
</gene>
<dbReference type="OrthoDB" id="8067470at2759"/>
<comment type="caution">
    <text evidence="1">The sequence shown here is derived from an EMBL/GenBank/DDBJ whole genome shotgun (WGS) entry which is preliminary data.</text>
</comment>